<protein>
    <submittedName>
        <fullName evidence="2">VOC family protein</fullName>
    </submittedName>
</protein>
<comment type="caution">
    <text evidence="2">The sequence shown here is derived from an EMBL/GenBank/DDBJ whole genome shotgun (WGS) entry which is preliminary data.</text>
</comment>
<dbReference type="EMBL" id="JBFBMH010000010">
    <property type="protein sequence ID" value="MEW1975205.1"/>
    <property type="molecule type" value="Genomic_DNA"/>
</dbReference>
<accession>A0ABV3LH14</accession>
<dbReference type="PANTHER" id="PTHR33990">
    <property type="entry name" value="PROTEIN YJDN-RELATED"/>
    <property type="match status" value="1"/>
</dbReference>
<dbReference type="CDD" id="cd06588">
    <property type="entry name" value="PhnB_like"/>
    <property type="match status" value="1"/>
</dbReference>
<dbReference type="PANTHER" id="PTHR33990:SF1">
    <property type="entry name" value="PROTEIN YJDN"/>
    <property type="match status" value="1"/>
</dbReference>
<dbReference type="Pfam" id="PF00903">
    <property type="entry name" value="Glyoxalase"/>
    <property type="match status" value="1"/>
</dbReference>
<gene>
    <name evidence="2" type="ORF">AB0301_09035</name>
</gene>
<organism evidence="2 3">
    <name type="scientific">Microbacterium profundi</name>
    <dbReference type="NCBI Taxonomy" id="450380"/>
    <lineage>
        <taxon>Bacteria</taxon>
        <taxon>Bacillati</taxon>
        <taxon>Actinomycetota</taxon>
        <taxon>Actinomycetes</taxon>
        <taxon>Micrococcales</taxon>
        <taxon>Microbacteriaceae</taxon>
        <taxon>Microbacterium</taxon>
    </lineage>
</organism>
<dbReference type="RefSeq" id="WP_033106081.1">
    <property type="nucleotide sequence ID" value="NZ_JAJVKR010000016.1"/>
</dbReference>
<dbReference type="Gene3D" id="3.10.180.10">
    <property type="entry name" value="2,3-Dihydroxybiphenyl 1,2-Dioxygenase, domain 1"/>
    <property type="match status" value="1"/>
</dbReference>
<feature type="domain" description="Glyoxalase/fosfomycin resistance/dioxygenase" evidence="1">
    <location>
        <begin position="6"/>
        <end position="125"/>
    </location>
</feature>
<dbReference type="SUPFAM" id="SSF54593">
    <property type="entry name" value="Glyoxalase/Bleomycin resistance protein/Dihydroxybiphenyl dioxygenase"/>
    <property type="match status" value="1"/>
</dbReference>
<keyword evidence="3" id="KW-1185">Reference proteome</keyword>
<dbReference type="InterPro" id="IPR028973">
    <property type="entry name" value="PhnB-like"/>
</dbReference>
<name>A0ABV3LH14_9MICO</name>
<evidence type="ECO:0000313" key="3">
    <source>
        <dbReference type="Proteomes" id="UP001553715"/>
    </source>
</evidence>
<evidence type="ECO:0000313" key="2">
    <source>
        <dbReference type="EMBL" id="MEW1975205.1"/>
    </source>
</evidence>
<dbReference type="Proteomes" id="UP001553715">
    <property type="component" value="Unassembled WGS sequence"/>
</dbReference>
<dbReference type="InterPro" id="IPR004360">
    <property type="entry name" value="Glyas_Fos-R_dOase_dom"/>
</dbReference>
<evidence type="ECO:0000259" key="1">
    <source>
        <dbReference type="Pfam" id="PF00903"/>
    </source>
</evidence>
<proteinExistence type="predicted"/>
<dbReference type="InterPro" id="IPR029068">
    <property type="entry name" value="Glyas_Bleomycin-R_OHBP_Dase"/>
</dbReference>
<reference evidence="2 3" key="1">
    <citation type="submission" date="2024-06" db="EMBL/GenBank/DDBJ databases">
        <title>The Natural Products Discovery Center: Release of the First 8490 Sequenced Strains for Exploring Actinobacteria Biosynthetic Diversity.</title>
        <authorList>
            <person name="Kalkreuter E."/>
            <person name="Kautsar S.A."/>
            <person name="Yang D."/>
            <person name="Bader C.D."/>
            <person name="Teijaro C.N."/>
            <person name="Fluegel L."/>
            <person name="Davis C.M."/>
            <person name="Simpson J.R."/>
            <person name="Lauterbach L."/>
            <person name="Steele A.D."/>
            <person name="Gui C."/>
            <person name="Meng S."/>
            <person name="Li G."/>
            <person name="Viehrig K."/>
            <person name="Ye F."/>
            <person name="Su P."/>
            <person name="Kiefer A.F."/>
            <person name="Nichols A."/>
            <person name="Cepeda A.J."/>
            <person name="Yan W."/>
            <person name="Fan B."/>
            <person name="Jiang Y."/>
            <person name="Adhikari A."/>
            <person name="Zheng C.-J."/>
            <person name="Schuster L."/>
            <person name="Cowan T.M."/>
            <person name="Smanski M.J."/>
            <person name="Chevrette M.G."/>
            <person name="De Carvalho L.P.S."/>
            <person name="Shen B."/>
        </authorList>
    </citation>
    <scope>NUCLEOTIDE SEQUENCE [LARGE SCALE GENOMIC DNA]</scope>
    <source>
        <strain evidence="2 3">NPDC077434</strain>
    </source>
</reference>
<sequence length="136" mass="14818">MSGLVPYLFFPGNAREALTFYHEVFGGDLSLFTYEQFSRTDGPGDAIAHGMLSGAVELFGSDAGPDQDAVHIVGATFSLLGTAEPAVLQQWFAQLSEKGTDVDPLQKRPWGDFDGQVTDRYGIRWLVGYQEQPAGE</sequence>